<feature type="chain" id="PRO_5042933659" description="Leucine-rich repeat-containing N-terminal plant-type domain-containing protein" evidence="11">
    <location>
        <begin position="46"/>
        <end position="1104"/>
    </location>
</feature>
<accession>A0AAQ3PY61</accession>
<name>A0AAQ3PY61_PASNO</name>
<feature type="non-terminal residue" evidence="13">
    <location>
        <position position="1"/>
    </location>
</feature>
<keyword evidence="9" id="KW-0325">Glycoprotein</keyword>
<dbReference type="SUPFAM" id="SSF52058">
    <property type="entry name" value="L domain-like"/>
    <property type="match status" value="3"/>
</dbReference>
<dbReference type="SMART" id="SM00369">
    <property type="entry name" value="LRR_TYP"/>
    <property type="match status" value="9"/>
</dbReference>
<keyword evidence="7" id="KW-1133">Transmembrane helix</keyword>
<dbReference type="InterPro" id="IPR032675">
    <property type="entry name" value="LRR_dom_sf"/>
</dbReference>
<dbReference type="Pfam" id="PF00560">
    <property type="entry name" value="LRR_1"/>
    <property type="match status" value="6"/>
</dbReference>
<dbReference type="Gene3D" id="3.80.10.10">
    <property type="entry name" value="Ribonuclease Inhibitor"/>
    <property type="match status" value="6"/>
</dbReference>
<keyword evidence="14" id="KW-1185">Reference proteome</keyword>
<dbReference type="PANTHER" id="PTHR48065:SF75">
    <property type="entry name" value="LEUCINE-RICH REPEAT-CONTAINING N-TERMINAL PLANT-TYPE DOMAIN-CONTAINING PROTEIN"/>
    <property type="match status" value="1"/>
</dbReference>
<evidence type="ECO:0000256" key="4">
    <source>
        <dbReference type="ARBA" id="ARBA00022692"/>
    </source>
</evidence>
<evidence type="ECO:0000256" key="7">
    <source>
        <dbReference type="ARBA" id="ARBA00022989"/>
    </source>
</evidence>
<dbReference type="InterPro" id="IPR013210">
    <property type="entry name" value="LRR_N_plant-typ"/>
</dbReference>
<evidence type="ECO:0000256" key="1">
    <source>
        <dbReference type="ARBA" id="ARBA00004236"/>
    </source>
</evidence>
<dbReference type="FunFam" id="3.80.10.10:FF:000041">
    <property type="entry name" value="LRR receptor-like serine/threonine-protein kinase ERECTA"/>
    <property type="match status" value="2"/>
</dbReference>
<keyword evidence="3" id="KW-0433">Leucine-rich repeat</keyword>
<dbReference type="Pfam" id="PF13855">
    <property type="entry name" value="LRR_8"/>
    <property type="match status" value="3"/>
</dbReference>
<evidence type="ECO:0000256" key="2">
    <source>
        <dbReference type="ARBA" id="ARBA00022475"/>
    </source>
</evidence>
<evidence type="ECO:0000256" key="5">
    <source>
        <dbReference type="ARBA" id="ARBA00022729"/>
    </source>
</evidence>
<dbReference type="Proteomes" id="UP001341281">
    <property type="component" value="Chromosome 01"/>
</dbReference>
<evidence type="ECO:0000256" key="8">
    <source>
        <dbReference type="ARBA" id="ARBA00023136"/>
    </source>
</evidence>
<dbReference type="AlphaFoldDB" id="A0AAQ3PY61"/>
<evidence type="ECO:0000256" key="3">
    <source>
        <dbReference type="ARBA" id="ARBA00022614"/>
    </source>
</evidence>
<evidence type="ECO:0000256" key="6">
    <source>
        <dbReference type="ARBA" id="ARBA00022737"/>
    </source>
</evidence>
<keyword evidence="6" id="KW-0677">Repeat</keyword>
<dbReference type="InterPro" id="IPR001611">
    <property type="entry name" value="Leu-rich_rpt"/>
</dbReference>
<feature type="domain" description="Leucine-rich repeat-containing N-terminal plant-type" evidence="12">
    <location>
        <begin position="496"/>
        <end position="535"/>
    </location>
</feature>
<dbReference type="GO" id="GO:0005886">
    <property type="term" value="C:plasma membrane"/>
    <property type="evidence" value="ECO:0007669"/>
    <property type="project" value="UniProtKB-SubCell"/>
</dbReference>
<dbReference type="FunFam" id="3.80.10.10:FF:000383">
    <property type="entry name" value="Leucine-rich repeat receptor protein kinase EMS1"/>
    <property type="match status" value="1"/>
</dbReference>
<feature type="domain" description="Leucine-rich repeat-containing N-terminal plant-type" evidence="12">
    <location>
        <begin position="57"/>
        <end position="96"/>
    </location>
</feature>
<keyword evidence="8" id="KW-0472">Membrane</keyword>
<evidence type="ECO:0000313" key="13">
    <source>
        <dbReference type="EMBL" id="WVZ54934.1"/>
    </source>
</evidence>
<comment type="subcellular location">
    <subcellularLocation>
        <location evidence="1">Cell membrane</location>
    </subcellularLocation>
</comment>
<proteinExistence type="predicted"/>
<keyword evidence="4" id="KW-0812">Transmembrane</keyword>
<dbReference type="SMART" id="SM00365">
    <property type="entry name" value="LRR_SD22"/>
    <property type="match status" value="6"/>
</dbReference>
<evidence type="ECO:0000259" key="12">
    <source>
        <dbReference type="Pfam" id="PF08263"/>
    </source>
</evidence>
<organism evidence="13 14">
    <name type="scientific">Paspalum notatum var. saurae</name>
    <dbReference type="NCBI Taxonomy" id="547442"/>
    <lineage>
        <taxon>Eukaryota</taxon>
        <taxon>Viridiplantae</taxon>
        <taxon>Streptophyta</taxon>
        <taxon>Embryophyta</taxon>
        <taxon>Tracheophyta</taxon>
        <taxon>Spermatophyta</taxon>
        <taxon>Magnoliopsida</taxon>
        <taxon>Liliopsida</taxon>
        <taxon>Poales</taxon>
        <taxon>Poaceae</taxon>
        <taxon>PACMAD clade</taxon>
        <taxon>Panicoideae</taxon>
        <taxon>Andropogonodae</taxon>
        <taxon>Paspaleae</taxon>
        <taxon>Paspalinae</taxon>
        <taxon>Paspalum</taxon>
    </lineage>
</organism>
<keyword evidence="5 11" id="KW-0732">Signal</keyword>
<evidence type="ECO:0000313" key="14">
    <source>
        <dbReference type="Proteomes" id="UP001341281"/>
    </source>
</evidence>
<feature type="domain" description="Leucine-rich repeat-containing N-terminal plant-type" evidence="12">
    <location>
        <begin position="330"/>
        <end position="341"/>
    </location>
</feature>
<dbReference type="SUPFAM" id="SSF52047">
    <property type="entry name" value="RNI-like"/>
    <property type="match status" value="1"/>
</dbReference>
<dbReference type="FunFam" id="3.80.10.10:FF:000221">
    <property type="entry name" value="Leucine-rich repeat receptor-like protein kinase PXL1"/>
    <property type="match status" value="1"/>
</dbReference>
<feature type="compositionally biased region" description="Pro residues" evidence="10">
    <location>
        <begin position="7"/>
        <end position="17"/>
    </location>
</feature>
<reference evidence="13 14" key="1">
    <citation type="submission" date="2024-02" db="EMBL/GenBank/DDBJ databases">
        <title>High-quality chromosome-scale genome assembly of Pensacola bahiagrass (Paspalum notatum Flugge var. saurae).</title>
        <authorList>
            <person name="Vega J.M."/>
            <person name="Podio M."/>
            <person name="Orjuela J."/>
            <person name="Siena L.A."/>
            <person name="Pessino S.C."/>
            <person name="Combes M.C."/>
            <person name="Mariac C."/>
            <person name="Albertini E."/>
            <person name="Pupilli F."/>
            <person name="Ortiz J.P.A."/>
            <person name="Leblanc O."/>
        </authorList>
    </citation>
    <scope>NUCLEOTIDE SEQUENCE [LARGE SCALE GENOMIC DNA]</scope>
    <source>
        <strain evidence="13">R1</strain>
        <tissue evidence="13">Leaf</tissue>
    </source>
</reference>
<feature type="signal peptide" evidence="11">
    <location>
        <begin position="1"/>
        <end position="45"/>
    </location>
</feature>
<dbReference type="PANTHER" id="PTHR48065">
    <property type="entry name" value="OS10G0469600 PROTEIN"/>
    <property type="match status" value="1"/>
</dbReference>
<protein>
    <recommendedName>
        <fullName evidence="12">Leucine-rich repeat-containing N-terminal plant-type domain-containing protein</fullName>
    </recommendedName>
</protein>
<dbReference type="PRINTS" id="PR00019">
    <property type="entry name" value="LEURICHRPT"/>
</dbReference>
<keyword evidence="2" id="KW-1003">Cell membrane</keyword>
<gene>
    <name evidence="13" type="ORF">U9M48_005668</name>
</gene>
<sequence>LEVEPAPSTPPPPPAPPRSEQAHGTTTPRVLASLLLLVLLPCSLAATHQAPQPAAGEAALLLKIKSSWGNPPVLAGWNTSSAAGVHYCDWPYVGCDTAGRVASLTLASAGITGPFPHAIGNLSALTYLDLYNNSILGAFPTALYRCASIEYLDLSRNNLTGELPSKMGLNLGKSVTTLFLDDNLFSSTILSSLGSLKRLQRLDLSTTRELPASFKNLANLTFLGARNCNLVGEFPSLVLEMPELEVLFLGNNVLTGSIPTRVWSLHKLLVLDLSRNNFTGGVVVDDGNDMASRSLTHIDMSWNYKHSDLGFVEVWNNALTGAIPEGLRATCNCNWPHVGCDTVGRVANLTLASAGIMGPFPDAIGDLSALTYLDISSNNISGVFPTTLYCCASIEYLDLSHNNLTDELPLDIGRSLGQNLTTLVLDGNLFSGAIPPSLGSLTGLRTLIYIYIPKTYIQPAEIDMAPPRRKCWLLLLQLALLLPCSCLAAPQPAAGEAVLLLKIKSSWGNPPVLAGWNTSSAAGVHYCDWPYVGCDTAGRVASLTLASAGITGPFPHAIGNLSALTYLDLYNNSILGAFPTALYRCASIEYLDLSYNNFTGELPPDIGRSLGQNLTTLVLDDNLFSGAIPPSLGLLKRLQTLCLSDNPFDAGELPASFKNLTNLTIFCAGNCNLIGEFPSSVLQMSELELLDLFNNALTGSIPPRLWSLRKLQILNLSYNNFTGDLVVDDGNGTVARSLTEIDISWNYKLTGTIPKAFGLFENLTLLYLMVNNFSGEIPASIARLPSMWNLVLNNNQFTGTLPTEFGKHSDLGYLDVGDNALTGAIPEGLCARGQFIYFRADNNHLNGSIPLTGAIPQDLCAGGGQLDYLGAENNRLNGSIPSGLANSNVISQITSCKSNGTELRELGLAYHLHWKNIYLCSNAKAMGPFPDAIGDLSALTSLDLSNNNILNAFSTALYHSASIEYLNSSHNNLTGKLPSDIDRSLGQNLTAIFLYNNRFSGAIPSSLGSLTRLQGLSLSNNPFNAGELLASFKNLANLAAGNCNLVGEFPSSVLEMPEVLVLSNNALTGSMPPRVWSLSKLWILDLSANKFITTWWLMACSQGT</sequence>
<evidence type="ECO:0000256" key="11">
    <source>
        <dbReference type="SAM" id="SignalP"/>
    </source>
</evidence>
<dbReference type="Pfam" id="PF08263">
    <property type="entry name" value="LRRNT_2"/>
    <property type="match status" value="3"/>
</dbReference>
<dbReference type="EMBL" id="CP144745">
    <property type="protein sequence ID" value="WVZ54934.1"/>
    <property type="molecule type" value="Genomic_DNA"/>
</dbReference>
<dbReference type="InterPro" id="IPR003591">
    <property type="entry name" value="Leu-rich_rpt_typical-subtyp"/>
</dbReference>
<feature type="region of interest" description="Disordered" evidence="10">
    <location>
        <begin position="1"/>
        <end position="25"/>
    </location>
</feature>
<evidence type="ECO:0000256" key="9">
    <source>
        <dbReference type="ARBA" id="ARBA00023180"/>
    </source>
</evidence>
<evidence type="ECO:0000256" key="10">
    <source>
        <dbReference type="SAM" id="MobiDB-lite"/>
    </source>
</evidence>